<dbReference type="Pfam" id="PF14559">
    <property type="entry name" value="TPR_19"/>
    <property type="match status" value="1"/>
</dbReference>
<dbReference type="InterPro" id="IPR051156">
    <property type="entry name" value="Mito/Outer_Membr_Metalloprot"/>
</dbReference>
<evidence type="ECO:0000259" key="9">
    <source>
        <dbReference type="Pfam" id="PF01435"/>
    </source>
</evidence>
<dbReference type="InterPro" id="IPR011990">
    <property type="entry name" value="TPR-like_helical_dom_sf"/>
</dbReference>
<dbReference type="InterPro" id="IPR001915">
    <property type="entry name" value="Peptidase_M48"/>
</dbReference>
<evidence type="ECO:0000256" key="2">
    <source>
        <dbReference type="ARBA" id="ARBA00022670"/>
    </source>
</evidence>
<dbReference type="GO" id="GO:0004222">
    <property type="term" value="F:metalloendopeptidase activity"/>
    <property type="evidence" value="ECO:0007669"/>
    <property type="project" value="InterPro"/>
</dbReference>
<sequence>MLISHGAAMTFDRLSRLSSIPAFLLSALFFFASTLPSMAITLLRDADIEHGLNKLAAPVLSAAGLNTKRVRVLVVNDSTFNAFVVDSQTIFVNYGLILKVTSPEVLQAVIAHEAAHITNGHLARRMQNMRSANSVAGLGTALVVLAAAAGAGEAAAGIAVGVQSSALRSFLAHTRAEESSADRSGAGYLTRAGISPQGLVDLHKIFAGQELLSTVNQDPYMRSHPLSRDRLRAAKAYVASYGDQGSTSAEANYWFARVRGKLSAFVRSPKWTRRRAGEEASKDIRLMREAVSYHRQRNLSKSLNAMNGALALRPNDAFYFDLKGQILMENRRWNEALSAYRQAVKLAPSEPLILGGYGRALLAAGHPKQAIQAMEKARSRDFRDTRLLRDMSLAYAKTGQSGMAALVTAERYALQGRMDDAGRHATRASTQLPRGSATWRRAQDVLIAAEYYQKRKNK</sequence>
<evidence type="ECO:0000313" key="11">
    <source>
        <dbReference type="Proteomes" id="UP000441586"/>
    </source>
</evidence>
<keyword evidence="4" id="KW-0378">Hydrolase</keyword>
<gene>
    <name evidence="10" type="ORF">GP644_22400</name>
</gene>
<keyword evidence="2 10" id="KW-0645">Protease</keyword>
<dbReference type="RefSeq" id="WP_158981689.1">
    <property type="nucleotide sequence ID" value="NZ_WSFO01000020.1"/>
</dbReference>
<keyword evidence="8" id="KW-0472">Membrane</keyword>
<comment type="cofactor">
    <cofactor evidence="1">
        <name>Zn(2+)</name>
        <dbReference type="ChEBI" id="CHEBI:29105"/>
    </cofactor>
</comment>
<dbReference type="Gene3D" id="1.25.40.10">
    <property type="entry name" value="Tetratricopeptide repeat domain"/>
    <property type="match status" value="1"/>
</dbReference>
<protein>
    <submittedName>
        <fullName evidence="10">M48 family metalloprotease</fullName>
    </submittedName>
</protein>
<dbReference type="PANTHER" id="PTHR22726">
    <property type="entry name" value="METALLOENDOPEPTIDASE OMA1"/>
    <property type="match status" value="1"/>
</dbReference>
<keyword evidence="3" id="KW-0479">Metal-binding</keyword>
<proteinExistence type="predicted"/>
<evidence type="ECO:0000256" key="6">
    <source>
        <dbReference type="ARBA" id="ARBA00023049"/>
    </source>
</evidence>
<feature type="domain" description="Peptidase M48" evidence="9">
    <location>
        <begin position="45"/>
        <end position="236"/>
    </location>
</feature>
<dbReference type="GO" id="GO:0051603">
    <property type="term" value="P:proteolysis involved in protein catabolic process"/>
    <property type="evidence" value="ECO:0007669"/>
    <property type="project" value="TreeGrafter"/>
</dbReference>
<dbReference type="PANTHER" id="PTHR22726:SF1">
    <property type="entry name" value="METALLOENDOPEPTIDASE OMA1, MITOCHONDRIAL"/>
    <property type="match status" value="1"/>
</dbReference>
<dbReference type="Gene3D" id="3.30.2010.10">
    <property type="entry name" value="Metalloproteases ('zincins'), catalytic domain"/>
    <property type="match status" value="1"/>
</dbReference>
<keyword evidence="5" id="KW-0862">Zinc</keyword>
<dbReference type="AlphaFoldDB" id="A0A6A4RCF3"/>
<evidence type="ECO:0000313" key="10">
    <source>
        <dbReference type="EMBL" id="KAE9625474.1"/>
    </source>
</evidence>
<keyword evidence="8" id="KW-1133">Transmembrane helix</keyword>
<dbReference type="InterPro" id="IPR019734">
    <property type="entry name" value="TPR_rpt"/>
</dbReference>
<dbReference type="SUPFAM" id="SSF48452">
    <property type="entry name" value="TPR-like"/>
    <property type="match status" value="1"/>
</dbReference>
<keyword evidence="7" id="KW-0802">TPR repeat</keyword>
<evidence type="ECO:0000256" key="1">
    <source>
        <dbReference type="ARBA" id="ARBA00001947"/>
    </source>
</evidence>
<comment type="caution">
    <text evidence="10">The sequence shown here is derived from an EMBL/GenBank/DDBJ whole genome shotgun (WGS) entry which is preliminary data.</text>
</comment>
<keyword evidence="8" id="KW-0812">Transmembrane</keyword>
<name>A0A6A4RCF3_9RHOB</name>
<dbReference type="PROSITE" id="PS50005">
    <property type="entry name" value="TPR"/>
    <property type="match status" value="1"/>
</dbReference>
<dbReference type="CDD" id="cd07324">
    <property type="entry name" value="M48C_Oma1-like"/>
    <property type="match status" value="1"/>
</dbReference>
<feature type="transmembrane region" description="Helical" evidence="8">
    <location>
        <begin position="20"/>
        <end position="43"/>
    </location>
</feature>
<evidence type="ECO:0000256" key="3">
    <source>
        <dbReference type="ARBA" id="ARBA00022723"/>
    </source>
</evidence>
<accession>A0A6A4RCF3</accession>
<dbReference type="EMBL" id="WSFO01000020">
    <property type="protein sequence ID" value="KAE9625474.1"/>
    <property type="molecule type" value="Genomic_DNA"/>
</dbReference>
<dbReference type="Proteomes" id="UP000441586">
    <property type="component" value="Unassembled WGS sequence"/>
</dbReference>
<feature type="transmembrane region" description="Helical" evidence="8">
    <location>
        <begin position="135"/>
        <end position="160"/>
    </location>
</feature>
<reference evidence="10 11" key="1">
    <citation type="submission" date="2019-12" db="EMBL/GenBank/DDBJ databases">
        <authorList>
            <person name="Zhang Y.-J."/>
        </authorList>
    </citation>
    <scope>NUCLEOTIDE SEQUENCE [LARGE SCALE GENOMIC DNA]</scope>
    <source>
        <strain evidence="10 11">H18S-6</strain>
    </source>
</reference>
<dbReference type="GO" id="GO:0016020">
    <property type="term" value="C:membrane"/>
    <property type="evidence" value="ECO:0007669"/>
    <property type="project" value="TreeGrafter"/>
</dbReference>
<evidence type="ECO:0000256" key="8">
    <source>
        <dbReference type="SAM" id="Phobius"/>
    </source>
</evidence>
<evidence type="ECO:0000256" key="5">
    <source>
        <dbReference type="ARBA" id="ARBA00022833"/>
    </source>
</evidence>
<keyword evidence="6 10" id="KW-0482">Metalloprotease</keyword>
<dbReference type="GO" id="GO:0046872">
    <property type="term" value="F:metal ion binding"/>
    <property type="evidence" value="ECO:0007669"/>
    <property type="project" value="UniProtKB-KW"/>
</dbReference>
<evidence type="ECO:0000256" key="4">
    <source>
        <dbReference type="ARBA" id="ARBA00022801"/>
    </source>
</evidence>
<evidence type="ECO:0000256" key="7">
    <source>
        <dbReference type="PROSITE-ProRule" id="PRU00339"/>
    </source>
</evidence>
<feature type="repeat" description="TPR" evidence="7">
    <location>
        <begin position="317"/>
        <end position="350"/>
    </location>
</feature>
<dbReference type="Pfam" id="PF01435">
    <property type="entry name" value="Peptidase_M48"/>
    <property type="match status" value="1"/>
</dbReference>
<organism evidence="10 11">
    <name type="scientific">Parasedimentitalea maritima</name>
    <dbReference type="NCBI Taxonomy" id="2578117"/>
    <lineage>
        <taxon>Bacteria</taxon>
        <taxon>Pseudomonadati</taxon>
        <taxon>Pseudomonadota</taxon>
        <taxon>Alphaproteobacteria</taxon>
        <taxon>Rhodobacterales</taxon>
        <taxon>Paracoccaceae</taxon>
        <taxon>Parasedimentitalea</taxon>
    </lineage>
</organism>